<feature type="compositionally biased region" description="Basic and acidic residues" evidence="1">
    <location>
        <begin position="166"/>
        <end position="183"/>
    </location>
</feature>
<evidence type="ECO:0000259" key="2">
    <source>
        <dbReference type="Pfam" id="PF13448"/>
    </source>
</evidence>
<accession>A0A3A8P546</accession>
<dbReference type="InterPro" id="IPR025193">
    <property type="entry name" value="DUF4114"/>
</dbReference>
<dbReference type="InterPro" id="IPR013783">
    <property type="entry name" value="Ig-like_fold"/>
</dbReference>
<comment type="caution">
    <text evidence="3">The sequence shown here is derived from an EMBL/GenBank/DDBJ whole genome shotgun (WGS) entry which is preliminary data.</text>
</comment>
<evidence type="ECO:0000313" key="4">
    <source>
        <dbReference type="Proteomes" id="UP000273405"/>
    </source>
</evidence>
<dbReference type="Proteomes" id="UP000273405">
    <property type="component" value="Unassembled WGS sequence"/>
</dbReference>
<protein>
    <submittedName>
        <fullName evidence="3">DUF4114 domain-containing protein</fullName>
    </submittedName>
</protein>
<dbReference type="AlphaFoldDB" id="A0A3A8P546"/>
<feature type="region of interest" description="Disordered" evidence="1">
    <location>
        <begin position="1"/>
        <end position="46"/>
    </location>
</feature>
<feature type="region of interest" description="Disordered" evidence="1">
    <location>
        <begin position="72"/>
        <end position="224"/>
    </location>
</feature>
<reference evidence="4" key="1">
    <citation type="submission" date="2018-09" db="EMBL/GenBank/DDBJ databases">
        <authorList>
            <person name="Livingstone P.G."/>
            <person name="Whitworth D.E."/>
        </authorList>
    </citation>
    <scope>NUCLEOTIDE SEQUENCE [LARGE SCALE GENOMIC DNA]</scope>
    <source>
        <strain evidence="4">CA040B</strain>
    </source>
</reference>
<organism evidence="3 4">
    <name type="scientific">Corallococcus sicarius</name>
    <dbReference type="NCBI Taxonomy" id="2316726"/>
    <lineage>
        <taxon>Bacteria</taxon>
        <taxon>Pseudomonadati</taxon>
        <taxon>Myxococcota</taxon>
        <taxon>Myxococcia</taxon>
        <taxon>Myxococcales</taxon>
        <taxon>Cystobacterineae</taxon>
        <taxon>Myxococcaceae</taxon>
        <taxon>Corallococcus</taxon>
    </lineage>
</organism>
<feature type="compositionally biased region" description="Basic and acidic residues" evidence="1">
    <location>
        <begin position="101"/>
        <end position="127"/>
    </location>
</feature>
<evidence type="ECO:0000313" key="3">
    <source>
        <dbReference type="EMBL" id="RKH47582.1"/>
    </source>
</evidence>
<feature type="compositionally biased region" description="Gly residues" evidence="1">
    <location>
        <begin position="137"/>
        <end position="152"/>
    </location>
</feature>
<keyword evidence="4" id="KW-1185">Reference proteome</keyword>
<feature type="compositionally biased region" description="Basic and acidic residues" evidence="1">
    <location>
        <begin position="72"/>
        <end position="92"/>
    </location>
</feature>
<dbReference type="Gene3D" id="2.60.40.10">
    <property type="entry name" value="Immunoglobulins"/>
    <property type="match status" value="1"/>
</dbReference>
<dbReference type="EMBL" id="RAWG01000008">
    <property type="protein sequence ID" value="RKH47582.1"/>
    <property type="molecule type" value="Genomic_DNA"/>
</dbReference>
<gene>
    <name evidence="3" type="ORF">D7X12_02455</name>
</gene>
<name>A0A3A8P546_9BACT</name>
<evidence type="ECO:0000256" key="1">
    <source>
        <dbReference type="SAM" id="MobiDB-lite"/>
    </source>
</evidence>
<feature type="domain" description="DUF4114" evidence="2">
    <location>
        <begin position="798"/>
        <end position="826"/>
    </location>
</feature>
<sequence>MLPGIPGSSRTPWGTWQERMQKNSPGPFPGGTAATRPHRTSTRSLHVPHSVRVSLPVCLARHRRGLLLEARPAHRGPEERLGELRQGAEGEGGRGQQGLRVRLEEQLREGELPRLRSDEGPDPERMPAGRGHPGRGLPHGGWQGGGEGGGHQDGLPVVDGWNPGLARRERADRPHRSGEEQHRGQGGRELQLEERPRRGAVATASGRAGTSSTQPSSEKRLAGRGLRCQGARSGCNAFPEEIALPSRMNRLPSFLSVVLCLSGLASPSQAQPSGLPPEFVSVSQSTSQVRPKDIALFGAVASDPQGSPLTFSWSASTGWLDAPTHGVNTSEVSWRPPLCLAPGGAPVSVTATNALGLSATASFAIDVQRDLAEDRQGDFRPMELGLDGVLLTEHTPPQLRLNHHRPSLNGEHILFATERQLSASFVSEQSEASHSLGWLYYDDLVSRGYIDTRGTPWDSADDVLRDANANGVADLHEDLYNLAPPSGGQARPYVGGTRRCVRTFVSGGLLYSQPELALNSTCSSAFAAGQSLADARPGKTHLFHTTDVVGAFSTTLPGSGFSDGGLYARIPNLLEPAASANGFKGLGRLGFLLADDDDDLTVHNRLGAVTDVSDFWDGIPDYDTSAYDGTGLPRTTNPDPGISDQDRTVDLGWVEGRKEIVLFLVVHDSTPHEPEAGMVYPCLRKAADGRCTLHLKTSTSVFFSKSRWNLDPDVVGTPVAQRNMGCDYQPSCDPDAPGRYSCTLNGTTQRMCGWLEPDSLDQLSSPAHGQLMLPMAATEASHPVSGGTPHLLIGTPGTATSQWILGFEDVSGGGDRDFNDVVFRLHTTGTGGTVRSSVLTADVPPELGDVCDVSRVRFRAEEYLQPACGTPVSPLITYFVASDCRVCSQGFCTANATPNWVPVPLSAGQNEAVVDLTPFQGFQLCWKAQLRSPDSQCAPTILDVDLGYELTPPP</sequence>
<proteinExistence type="predicted"/>
<dbReference type="Pfam" id="PF13448">
    <property type="entry name" value="DUF4114"/>
    <property type="match status" value="1"/>
</dbReference>